<evidence type="ECO:0000256" key="3">
    <source>
        <dbReference type="ARBA" id="ARBA00036002"/>
    </source>
</evidence>
<dbReference type="PANTHER" id="PTHR43240:SF20">
    <property type="entry name" value="MEDIUM_LONG-CHAIN ACYL-COA THIOESTERASE YIGI"/>
    <property type="match status" value="1"/>
</dbReference>
<dbReference type="STRING" id="1045558.SAMN05216175_105158"/>
<dbReference type="EC" id="3.1.2.20" evidence="5"/>
<feature type="domain" description="Thioesterase" evidence="8">
    <location>
        <begin position="48"/>
        <end position="119"/>
    </location>
</feature>
<evidence type="ECO:0000313" key="10">
    <source>
        <dbReference type="Proteomes" id="UP000198623"/>
    </source>
</evidence>
<dbReference type="OrthoDB" id="4565299at2"/>
<comment type="similarity">
    <text evidence="4">Belongs to the YigI thioesterase family.</text>
</comment>
<dbReference type="Pfam" id="PF03061">
    <property type="entry name" value="4HBT"/>
    <property type="match status" value="1"/>
</dbReference>
<dbReference type="SUPFAM" id="SSF54637">
    <property type="entry name" value="Thioesterase/thiol ester dehydrase-isomerase"/>
    <property type="match status" value="1"/>
</dbReference>
<evidence type="ECO:0000256" key="5">
    <source>
        <dbReference type="ARBA" id="ARBA00038894"/>
    </source>
</evidence>
<dbReference type="InterPro" id="IPR029069">
    <property type="entry name" value="HotDog_dom_sf"/>
</dbReference>
<dbReference type="InterPro" id="IPR003736">
    <property type="entry name" value="PAAI_dom"/>
</dbReference>
<reference evidence="10" key="1">
    <citation type="submission" date="2016-10" db="EMBL/GenBank/DDBJ databases">
        <authorList>
            <person name="Varghese N."/>
            <person name="Submissions S."/>
        </authorList>
    </citation>
    <scope>NUCLEOTIDE SEQUENCE [LARGE SCALE GENOMIC DNA]</scope>
    <source>
        <strain evidence="10">CGMCC 1.10971</strain>
    </source>
</reference>
<dbReference type="GO" id="GO:0047617">
    <property type="term" value="F:fatty acyl-CoA hydrolase activity"/>
    <property type="evidence" value="ECO:0007669"/>
    <property type="project" value="UniProtKB-EC"/>
</dbReference>
<name>A0A1I2QUC6_9GAMM</name>
<evidence type="ECO:0000256" key="4">
    <source>
        <dbReference type="ARBA" id="ARBA00038381"/>
    </source>
</evidence>
<comment type="catalytic activity">
    <reaction evidence="2">
        <text>a fatty acyl-CoA + H2O = a fatty acid + CoA + H(+)</text>
        <dbReference type="Rhea" id="RHEA:16781"/>
        <dbReference type="ChEBI" id="CHEBI:15377"/>
        <dbReference type="ChEBI" id="CHEBI:15378"/>
        <dbReference type="ChEBI" id="CHEBI:28868"/>
        <dbReference type="ChEBI" id="CHEBI:57287"/>
        <dbReference type="ChEBI" id="CHEBI:77636"/>
        <dbReference type="EC" id="3.1.2.20"/>
    </reaction>
</comment>
<keyword evidence="10" id="KW-1185">Reference proteome</keyword>
<evidence type="ECO:0000313" key="9">
    <source>
        <dbReference type="EMBL" id="SFG31954.1"/>
    </source>
</evidence>
<dbReference type="InterPro" id="IPR006683">
    <property type="entry name" value="Thioestr_dom"/>
</dbReference>
<sequence>MNSSLDEARRVFKVAPFITALGCQLDKLEAGVCHSHIVLQEMHQQQDGFVHAGVQATLADHTAGTAAVTLIEQGQRVLTAEFKINLLRAAKGSALVCHSTILKPGRMLIIAESEVYARQADNSLVLVSKATVTLAVTNK</sequence>
<dbReference type="Gene3D" id="3.10.129.10">
    <property type="entry name" value="Hotdog Thioesterase"/>
    <property type="match status" value="1"/>
</dbReference>
<evidence type="ECO:0000256" key="6">
    <source>
        <dbReference type="ARBA" id="ARBA00040062"/>
    </source>
</evidence>
<dbReference type="EMBL" id="FOOU01000005">
    <property type="protein sequence ID" value="SFG31954.1"/>
    <property type="molecule type" value="Genomic_DNA"/>
</dbReference>
<protein>
    <recommendedName>
        <fullName evidence="6">Medium/long-chain acyl-CoA thioesterase YigI</fullName>
        <ecNumber evidence="5">3.1.2.20</ecNumber>
    </recommendedName>
</protein>
<evidence type="ECO:0000256" key="2">
    <source>
        <dbReference type="ARBA" id="ARBA00035880"/>
    </source>
</evidence>
<organism evidence="9 10">
    <name type="scientific">Neptunomonas qingdaonensis</name>
    <dbReference type="NCBI Taxonomy" id="1045558"/>
    <lineage>
        <taxon>Bacteria</taxon>
        <taxon>Pseudomonadati</taxon>
        <taxon>Pseudomonadota</taxon>
        <taxon>Gammaproteobacteria</taxon>
        <taxon>Oceanospirillales</taxon>
        <taxon>Oceanospirillaceae</taxon>
        <taxon>Neptunomonas</taxon>
    </lineage>
</organism>
<evidence type="ECO:0000256" key="1">
    <source>
        <dbReference type="ARBA" id="ARBA00022801"/>
    </source>
</evidence>
<dbReference type="RefSeq" id="WP_090727507.1">
    <property type="nucleotide sequence ID" value="NZ_FOOU01000005.1"/>
</dbReference>
<dbReference type="NCBIfam" id="TIGR00369">
    <property type="entry name" value="unchar_dom_1"/>
    <property type="match status" value="1"/>
</dbReference>
<dbReference type="PANTHER" id="PTHR43240">
    <property type="entry name" value="1,4-DIHYDROXY-2-NAPHTHOYL-COA THIOESTERASE 1"/>
    <property type="match status" value="1"/>
</dbReference>
<dbReference type="AlphaFoldDB" id="A0A1I2QUC6"/>
<evidence type="ECO:0000256" key="7">
    <source>
        <dbReference type="ARBA" id="ARBA00048062"/>
    </source>
</evidence>
<comment type="catalytic activity">
    <reaction evidence="7">
        <text>a medium-chain fatty acyl-CoA + H2O = a medium-chain fatty acid + CoA + H(+)</text>
        <dbReference type="Rhea" id="RHEA:68184"/>
        <dbReference type="ChEBI" id="CHEBI:15377"/>
        <dbReference type="ChEBI" id="CHEBI:15378"/>
        <dbReference type="ChEBI" id="CHEBI:57287"/>
        <dbReference type="ChEBI" id="CHEBI:59558"/>
        <dbReference type="ChEBI" id="CHEBI:90546"/>
    </reaction>
</comment>
<evidence type="ECO:0000259" key="8">
    <source>
        <dbReference type="Pfam" id="PF03061"/>
    </source>
</evidence>
<accession>A0A1I2QUC6</accession>
<gene>
    <name evidence="9" type="ORF">SAMN05216175_105158</name>
</gene>
<proteinExistence type="inferred from homology"/>
<dbReference type="Proteomes" id="UP000198623">
    <property type="component" value="Unassembled WGS sequence"/>
</dbReference>
<dbReference type="CDD" id="cd03443">
    <property type="entry name" value="PaaI_thioesterase"/>
    <property type="match status" value="1"/>
</dbReference>
<keyword evidence="1" id="KW-0378">Hydrolase</keyword>
<comment type="catalytic activity">
    <reaction evidence="3">
        <text>a long-chain fatty acyl-CoA + H2O = a long-chain fatty acid + CoA + H(+)</text>
        <dbReference type="Rhea" id="RHEA:67680"/>
        <dbReference type="ChEBI" id="CHEBI:15377"/>
        <dbReference type="ChEBI" id="CHEBI:15378"/>
        <dbReference type="ChEBI" id="CHEBI:57287"/>
        <dbReference type="ChEBI" id="CHEBI:57560"/>
        <dbReference type="ChEBI" id="CHEBI:83139"/>
    </reaction>
</comment>